<evidence type="ECO:0000313" key="8">
    <source>
        <dbReference type="Proteomes" id="UP000307169"/>
    </source>
</evidence>
<dbReference type="InterPro" id="IPR010473">
    <property type="entry name" value="GTPase-bd"/>
</dbReference>
<dbReference type="EMBL" id="SPRH01000055">
    <property type="protein sequence ID" value="TIB96883.1"/>
    <property type="molecule type" value="Genomic_DNA"/>
</dbReference>
<evidence type="ECO:0000313" key="10">
    <source>
        <dbReference type="Proteomes" id="UP000310685"/>
    </source>
</evidence>
<dbReference type="Proteomes" id="UP000305647">
    <property type="component" value="Unassembled WGS sequence"/>
</dbReference>
<feature type="domain" description="Formin GTPase-binding" evidence="2">
    <location>
        <begin position="40"/>
        <end position="265"/>
    </location>
</feature>
<dbReference type="EMBL" id="SPRW01000052">
    <property type="protein sequence ID" value="TIC62073.1"/>
    <property type="molecule type" value="Genomic_DNA"/>
</dbReference>
<dbReference type="Proteomes" id="UP000307169">
    <property type="component" value="Unassembled WGS sequence"/>
</dbReference>
<evidence type="ECO:0000313" key="4">
    <source>
        <dbReference type="EMBL" id="TIB96883.1"/>
    </source>
</evidence>
<dbReference type="AlphaFoldDB" id="A0A4V4N2S6"/>
<reference evidence="7 8" key="1">
    <citation type="submission" date="2019-03" db="EMBL/GenBank/DDBJ databases">
        <title>Sequencing 25 genomes of Wallemia mellicola.</title>
        <authorList>
            <person name="Gostincar C."/>
        </authorList>
    </citation>
    <scope>NUCLEOTIDE SEQUENCE [LARGE SCALE GENOMIC DNA]</scope>
    <source>
        <strain evidence="4 8">EXF-1262</strain>
        <strain evidence="6 9">EXF-1274</strain>
        <strain evidence="3 10">EXF-6152</strain>
        <strain evidence="5 7">EXF-8738</strain>
    </source>
</reference>
<dbReference type="EMBL" id="SPRC01000050">
    <property type="protein sequence ID" value="TIB76191.1"/>
    <property type="molecule type" value="Genomic_DNA"/>
</dbReference>
<dbReference type="GO" id="GO:0030036">
    <property type="term" value="P:actin cytoskeleton organization"/>
    <property type="evidence" value="ECO:0007669"/>
    <property type="project" value="InterPro"/>
</dbReference>
<proteinExistence type="predicted"/>
<comment type="caution">
    <text evidence="3">The sequence shown here is derived from an EMBL/GenBank/DDBJ whole genome shotgun (WGS) entry which is preliminary data.</text>
</comment>
<evidence type="ECO:0000313" key="5">
    <source>
        <dbReference type="EMBL" id="TIC27751.1"/>
    </source>
</evidence>
<evidence type="ECO:0000313" key="7">
    <source>
        <dbReference type="Proteomes" id="UP000305647"/>
    </source>
</evidence>
<dbReference type="Pfam" id="PF06371">
    <property type="entry name" value="Drf_GBD"/>
    <property type="match status" value="1"/>
</dbReference>
<protein>
    <recommendedName>
        <fullName evidence="2">Formin GTPase-binding domain-containing protein</fullName>
    </recommendedName>
</protein>
<name>A0A4V4N2S6_9BASI</name>
<dbReference type="SUPFAM" id="SSF48371">
    <property type="entry name" value="ARM repeat"/>
    <property type="match status" value="1"/>
</dbReference>
<organism evidence="3 10">
    <name type="scientific">Wallemia mellicola</name>
    <dbReference type="NCBI Taxonomy" id="1708541"/>
    <lineage>
        <taxon>Eukaryota</taxon>
        <taxon>Fungi</taxon>
        <taxon>Dikarya</taxon>
        <taxon>Basidiomycota</taxon>
        <taxon>Wallemiomycotina</taxon>
        <taxon>Wallemiomycetes</taxon>
        <taxon>Wallemiales</taxon>
        <taxon>Wallemiaceae</taxon>
        <taxon>Wallemia</taxon>
    </lineage>
</organism>
<evidence type="ECO:0000313" key="9">
    <source>
        <dbReference type="Proteomes" id="UP000309601"/>
    </source>
</evidence>
<dbReference type="Proteomes" id="UP000310685">
    <property type="component" value="Unassembled WGS sequence"/>
</dbReference>
<dbReference type="GO" id="GO:0031267">
    <property type="term" value="F:small GTPase binding"/>
    <property type="evidence" value="ECO:0007669"/>
    <property type="project" value="InterPro"/>
</dbReference>
<dbReference type="Proteomes" id="UP000309601">
    <property type="component" value="Unassembled WGS sequence"/>
</dbReference>
<sequence length="483" mass="54979">MSSRTPPLGFSNEIFLHNKMMDEKSSPKKSSFGIWFNAKKNKQDENVNEEFNKAFEEMLEIRDIPPPVRNQLRAMDTRKKENILKASEIALPSSDSTEIPQPKLKTRSSSAMSRSPDKASKQSASSSSSKVDKSDSPTLFAKMLEKEHSTALSVDKVKRLRQLIRAESSKWLLDFFAAGGYEGLCSSLNEILKVEWREEQHDDQILHELLRCFKGLSTSEIGLQALASKAPEPYKSLVDLLFTDKKPGSLSTRQLMMEIITLLFEIFDETSNNELIRSPTTQTYLNQVNGEVDSVHIQPMELPYPYRSTGELVRKLLHNPVDEALENQHEFIKVAKRPRVYKLFLRTFSGTCFGHKNNGIWYYPSVDMRQVERLRFRVPGGMTAGVEYEAIGYLTSVFSLINALSAASLKDGEEVSRRLHQDLFASGIDRYIYTSRAASLTHYPLLHYNISLYIHLAKRSGFTIPNVLGRFISQPPENVRIKK</sequence>
<evidence type="ECO:0000259" key="2">
    <source>
        <dbReference type="SMART" id="SM01140"/>
    </source>
</evidence>
<evidence type="ECO:0000313" key="6">
    <source>
        <dbReference type="EMBL" id="TIC62073.1"/>
    </source>
</evidence>
<gene>
    <name evidence="6" type="ORF">E3Q02_03679</name>
    <name evidence="5" type="ORF">E3Q10_03600</name>
    <name evidence="4" type="ORF">E3Q17_03634</name>
    <name evidence="3" type="ORF">E3Q22_03663</name>
</gene>
<accession>A0A4V4N2S6</accession>
<dbReference type="SMART" id="SM01140">
    <property type="entry name" value="Drf_GBD"/>
    <property type="match status" value="1"/>
</dbReference>
<dbReference type="EMBL" id="SPRO01000052">
    <property type="protein sequence ID" value="TIC27751.1"/>
    <property type="molecule type" value="Genomic_DNA"/>
</dbReference>
<evidence type="ECO:0000256" key="1">
    <source>
        <dbReference type="SAM" id="MobiDB-lite"/>
    </source>
</evidence>
<evidence type="ECO:0000313" key="3">
    <source>
        <dbReference type="EMBL" id="TIB76191.1"/>
    </source>
</evidence>
<dbReference type="GO" id="GO:0003779">
    <property type="term" value="F:actin binding"/>
    <property type="evidence" value="ECO:0007669"/>
    <property type="project" value="InterPro"/>
</dbReference>
<feature type="region of interest" description="Disordered" evidence="1">
    <location>
        <begin position="85"/>
        <end position="135"/>
    </location>
</feature>
<dbReference type="InterPro" id="IPR011989">
    <property type="entry name" value="ARM-like"/>
</dbReference>
<dbReference type="InterPro" id="IPR016024">
    <property type="entry name" value="ARM-type_fold"/>
</dbReference>
<dbReference type="Gene3D" id="1.25.10.10">
    <property type="entry name" value="Leucine-rich Repeat Variant"/>
    <property type="match status" value="1"/>
</dbReference>